<evidence type="ECO:0000313" key="16">
    <source>
        <dbReference type="Proteomes" id="UP000595663"/>
    </source>
</evidence>
<dbReference type="SUPFAM" id="SSF52172">
    <property type="entry name" value="CheY-like"/>
    <property type="match status" value="1"/>
</dbReference>
<feature type="modified residue" description="Phosphohistidine" evidence="9">
    <location>
        <position position="518"/>
    </location>
</feature>
<feature type="domain" description="HPt" evidence="14">
    <location>
        <begin position="472"/>
        <end position="579"/>
    </location>
</feature>
<dbReference type="InterPro" id="IPR011006">
    <property type="entry name" value="CheY-like_superfamily"/>
</dbReference>
<dbReference type="PROSITE" id="PS50894">
    <property type="entry name" value="HPT"/>
    <property type="match status" value="1"/>
</dbReference>
<dbReference type="InterPro" id="IPR003594">
    <property type="entry name" value="HATPase_dom"/>
</dbReference>
<comment type="catalytic activity">
    <reaction evidence="1">
        <text>ATP + protein L-histidine = ADP + protein N-phospho-L-histidine.</text>
        <dbReference type="EC" id="2.7.13.3"/>
    </reaction>
</comment>
<evidence type="ECO:0000256" key="3">
    <source>
        <dbReference type="ARBA" id="ARBA00021495"/>
    </source>
</evidence>
<keyword evidence="4 10" id="KW-0597">Phosphoprotein</keyword>
<dbReference type="Proteomes" id="UP000595663">
    <property type="component" value="Chromosome"/>
</dbReference>
<evidence type="ECO:0000313" key="15">
    <source>
        <dbReference type="EMBL" id="BBB27923.1"/>
    </source>
</evidence>
<accession>A0A7R6PED4</accession>
<evidence type="ECO:0000256" key="8">
    <source>
        <dbReference type="ARBA" id="ARBA00035100"/>
    </source>
</evidence>
<evidence type="ECO:0000259" key="13">
    <source>
        <dbReference type="PROSITE" id="PS50110"/>
    </source>
</evidence>
<evidence type="ECO:0000256" key="11">
    <source>
        <dbReference type="SAM" id="MobiDB-lite"/>
    </source>
</evidence>
<dbReference type="FunFam" id="3.30.565.10:FF:000016">
    <property type="entry name" value="Chemotaxis protein CheA, putative"/>
    <property type="match status" value="1"/>
</dbReference>
<sequence length="1252" mass="138504">MTRESITAANQFLALLQTQIDSQIVPGELIDSLQGLVDSYSEAGLLGIADALALFAEQLEQLEQIEELAEQRVLLIDFSQALGELIHQPQAGVWQYLLACLSDTHWPEPLEAEDCDFLADLLEQDCQTLIDCVLESTPVTESVSGQDLPESSGSSLAAGWGEQLAQLSSLETESGVEQLHLLVEISGDAGYAGFADLFALLAEQWESESDNPERLELLKRACELLQSLQVEDAECLLALMSDLRWIEPLPEDDRQFLLELLLPDLQQLDAIETELQSDDIQTVKTEAEQASPLPTTASFCDVDLALLQQPGPQLEPAVLQMLTDSLQGLLDNWQTLGESEENADKLLSAIAQQLEPVTRALNSVHLLGAAAITQGIATNICWLLSNPQSFQSQLQLQIRELLAELIKYLTDITDPERQQVLKDQLEALQLPAKPTEEQISYIGGLLSLASLQTLETLEREEAVAADVALKVADDIDPQLLEMLFNELPMLSEQLSEQLLLMVNAADVEAIREAQRAAHTIKGLANMAGVSGIANLTHRLEDILELFTDAEKIPPKRLSDDLIAITDTIAVMCESVVDQGAAPENACATLQLVMDWHYRLRSEGLDLPAATEVTLERQPEEDAAVLSGERQTLENEPESPLQPAENSNREQTFFRVPQASLDSLMRLAGEGTTLNTQLDEEISQLRSSVRLSRDRQRALQRVLFELEQQLNEYYTLQPGLDQDSEAFDPLEMDRYNEMHTSLSRLQEAVADIHEVEQQMDRHIRRTSELHIAQNGVQKETLERVLSTRMVEVKSITARLQRVLRQACRTTGKQAELIIEGEATLVDSHILNQLADPLMHIVRNAVDHGLETPDVRTSLNKPQQGRVVLRFWLENDLIRVTCGDDGAGIDTGRIREVAQQRGLIEPAIELTKREIERLILIPGFSTRDEISQLSGRGIGMDVVHQQIMRLQGNLDIRSDQGLGTTLELSMPSSSLMIKTLLVRAGKQIYALASHGLEQSLISLDGRLHDTAEGMRFESQGEHFPAYGLEALLGEHGKPYESGQVHPVLLVNLGPGEKVAIMVREVIAHRELAFKPMGDYLPDLPGIPGITILANGDTAPVIDLPARIRHKSVGNQNLFTPLALSDDLGLPNLLVVDDSLSARTSLATLLRDTGYEVNTAIDGLDAMNQIRKKRPDLVLTDLEMPRMGGMELTSMIRGREEIDSIPVLMITSRTTTRHRAEATSAGVNSFLTKPWTENMLLDNVRTLLQPENPIA</sequence>
<dbReference type="Gene3D" id="3.30.565.10">
    <property type="entry name" value="Histidine kinase-like ATPase, C-terminal domain"/>
    <property type="match status" value="1"/>
</dbReference>
<dbReference type="EC" id="2.7.13.3" evidence="2"/>
<keyword evidence="6 15" id="KW-0418">Kinase</keyword>
<dbReference type="PANTHER" id="PTHR43395:SF8">
    <property type="entry name" value="HISTIDINE KINASE"/>
    <property type="match status" value="1"/>
</dbReference>
<dbReference type="SMART" id="SM00387">
    <property type="entry name" value="HATPase_c"/>
    <property type="match status" value="1"/>
</dbReference>
<evidence type="ECO:0000256" key="5">
    <source>
        <dbReference type="ARBA" id="ARBA00022679"/>
    </source>
</evidence>
<dbReference type="InterPro" id="IPR008207">
    <property type="entry name" value="Sig_transdc_His_kin_Hpt_dom"/>
</dbReference>
<dbReference type="SMART" id="SM00448">
    <property type="entry name" value="REC"/>
    <property type="match status" value="1"/>
</dbReference>
<dbReference type="Pfam" id="PF01627">
    <property type="entry name" value="Hpt"/>
    <property type="match status" value="1"/>
</dbReference>
<dbReference type="InterPro" id="IPR036890">
    <property type="entry name" value="HATPase_C_sf"/>
</dbReference>
<dbReference type="EMBL" id="AP014545">
    <property type="protein sequence ID" value="BBB27923.1"/>
    <property type="molecule type" value="Genomic_DNA"/>
</dbReference>
<dbReference type="PROSITE" id="PS50109">
    <property type="entry name" value="HIS_KIN"/>
    <property type="match status" value="1"/>
</dbReference>
<dbReference type="SMART" id="SM00073">
    <property type="entry name" value="HPT"/>
    <property type="match status" value="1"/>
</dbReference>
<dbReference type="InterPro" id="IPR005467">
    <property type="entry name" value="His_kinase_dom"/>
</dbReference>
<dbReference type="GO" id="GO:0006935">
    <property type="term" value="P:chemotaxis"/>
    <property type="evidence" value="ECO:0007669"/>
    <property type="project" value="InterPro"/>
</dbReference>
<keyword evidence="7" id="KW-0902">Two-component regulatory system</keyword>
<dbReference type="InterPro" id="IPR036061">
    <property type="entry name" value="CheW-like_dom_sf"/>
</dbReference>
<dbReference type="SUPFAM" id="SSF55874">
    <property type="entry name" value="ATPase domain of HSP90 chaperone/DNA topoisomerase II/histidine kinase"/>
    <property type="match status" value="1"/>
</dbReference>
<dbReference type="Gene3D" id="3.40.50.2300">
    <property type="match status" value="1"/>
</dbReference>
<dbReference type="Pfam" id="PF01584">
    <property type="entry name" value="CheW"/>
    <property type="match status" value="1"/>
</dbReference>
<evidence type="ECO:0000256" key="1">
    <source>
        <dbReference type="ARBA" id="ARBA00000085"/>
    </source>
</evidence>
<feature type="modified residue" description="4-aspartylphosphate" evidence="10">
    <location>
        <position position="1178"/>
    </location>
</feature>
<dbReference type="RefSeq" id="WP_019621278.1">
    <property type="nucleotide sequence ID" value="NZ_AP014545.1"/>
</dbReference>
<feature type="domain" description="Response regulatory" evidence="13">
    <location>
        <begin position="1129"/>
        <end position="1245"/>
    </location>
</feature>
<evidence type="ECO:0000256" key="2">
    <source>
        <dbReference type="ARBA" id="ARBA00012438"/>
    </source>
</evidence>
<dbReference type="KEGG" id="ajp:AMJAP_3338"/>
<dbReference type="SUPFAM" id="SSF47226">
    <property type="entry name" value="Histidine-containing phosphotransfer domain, HPT domain"/>
    <property type="match status" value="1"/>
</dbReference>
<evidence type="ECO:0000256" key="4">
    <source>
        <dbReference type="ARBA" id="ARBA00022553"/>
    </source>
</evidence>
<feature type="region of interest" description="Disordered" evidence="11">
    <location>
        <begin position="616"/>
        <end position="650"/>
    </location>
</feature>
<dbReference type="InterPro" id="IPR001789">
    <property type="entry name" value="Sig_transdc_resp-reg_receiver"/>
</dbReference>
<dbReference type="OrthoDB" id="9803176at2"/>
<dbReference type="InterPro" id="IPR002545">
    <property type="entry name" value="CheW-lke_dom"/>
</dbReference>
<dbReference type="Gene3D" id="1.20.120.160">
    <property type="entry name" value="HPT domain"/>
    <property type="match status" value="1"/>
</dbReference>
<evidence type="ECO:0000256" key="9">
    <source>
        <dbReference type="PROSITE-ProRule" id="PRU00110"/>
    </source>
</evidence>
<dbReference type="Pfam" id="PF02518">
    <property type="entry name" value="HATPase_c"/>
    <property type="match status" value="1"/>
</dbReference>
<dbReference type="AlphaFoldDB" id="A0A7R6PED4"/>
<feature type="domain" description="Histidine kinase" evidence="12">
    <location>
        <begin position="732"/>
        <end position="972"/>
    </location>
</feature>
<evidence type="ECO:0000256" key="7">
    <source>
        <dbReference type="ARBA" id="ARBA00023012"/>
    </source>
</evidence>
<dbReference type="InterPro" id="IPR004358">
    <property type="entry name" value="Sig_transdc_His_kin-like_C"/>
</dbReference>
<evidence type="ECO:0000259" key="12">
    <source>
        <dbReference type="PROSITE" id="PS50109"/>
    </source>
</evidence>
<evidence type="ECO:0000256" key="6">
    <source>
        <dbReference type="ARBA" id="ARBA00022777"/>
    </source>
</evidence>
<evidence type="ECO:0000259" key="14">
    <source>
        <dbReference type="PROSITE" id="PS50894"/>
    </source>
</evidence>
<keyword evidence="16" id="KW-1185">Reference proteome</keyword>
<dbReference type="InterPro" id="IPR036641">
    <property type="entry name" value="HPT_dom_sf"/>
</dbReference>
<name>A0A7R6PED4_9GAMM</name>
<comment type="function">
    <text evidence="8">Involved in the transmission of sensory signals from the chemoreceptors to the flagellar motors. CheA is autophosphorylated; it can transfer its phosphate group to either CheB or CheY.</text>
</comment>
<dbReference type="SUPFAM" id="SSF50341">
    <property type="entry name" value="CheW-like"/>
    <property type="match status" value="1"/>
</dbReference>
<reference evidence="15 16" key="1">
    <citation type="journal article" date="2008" name="Int. J. Syst. Evol. Microbiol.">
        <title>Amphritea japonica sp. nov. and Amphritea balenae sp. nov., isolated from the sediment adjacent to sperm whale carcasses off Kagoshima, Japan.</title>
        <authorList>
            <person name="Miyazaki M."/>
            <person name="Nogi Y."/>
            <person name="Fujiwara Y."/>
            <person name="Kawato M."/>
            <person name="Nagahama T."/>
            <person name="Kubokawa K."/>
            <person name="Horikoshi K."/>
        </authorList>
    </citation>
    <scope>NUCLEOTIDE SEQUENCE [LARGE SCALE GENOMIC DNA]</scope>
    <source>
        <strain evidence="15 16">ATCC BAA-1530</strain>
    </source>
</reference>
<dbReference type="PRINTS" id="PR00344">
    <property type="entry name" value="BCTRLSENSOR"/>
</dbReference>
<proteinExistence type="predicted"/>
<dbReference type="PROSITE" id="PS50110">
    <property type="entry name" value="RESPONSE_REGULATORY"/>
    <property type="match status" value="1"/>
</dbReference>
<dbReference type="CDD" id="cd00088">
    <property type="entry name" value="HPT"/>
    <property type="match status" value="1"/>
</dbReference>
<dbReference type="Gene3D" id="2.30.30.40">
    <property type="entry name" value="SH3 Domains"/>
    <property type="match status" value="1"/>
</dbReference>
<dbReference type="InterPro" id="IPR051315">
    <property type="entry name" value="Bact_Chemotaxis_CheA"/>
</dbReference>
<keyword evidence="5" id="KW-0808">Transferase</keyword>
<dbReference type="SMART" id="SM00260">
    <property type="entry name" value="CheW"/>
    <property type="match status" value="1"/>
</dbReference>
<dbReference type="Pfam" id="PF00072">
    <property type="entry name" value="Response_reg"/>
    <property type="match status" value="1"/>
</dbReference>
<organism evidence="15 16">
    <name type="scientific">Amphritea japonica ATCC BAA-1530</name>
    <dbReference type="NCBI Taxonomy" id="1278309"/>
    <lineage>
        <taxon>Bacteria</taxon>
        <taxon>Pseudomonadati</taxon>
        <taxon>Pseudomonadota</taxon>
        <taxon>Gammaproteobacteria</taxon>
        <taxon>Oceanospirillales</taxon>
        <taxon>Oceanospirillaceae</taxon>
        <taxon>Amphritea</taxon>
    </lineage>
</organism>
<dbReference type="PANTHER" id="PTHR43395">
    <property type="entry name" value="SENSOR HISTIDINE KINASE CHEA"/>
    <property type="match status" value="1"/>
</dbReference>
<gene>
    <name evidence="15" type="ORF">AMJAP_3338</name>
</gene>
<evidence type="ECO:0000256" key="10">
    <source>
        <dbReference type="PROSITE-ProRule" id="PRU00169"/>
    </source>
</evidence>
<protein>
    <recommendedName>
        <fullName evidence="3">Chemotaxis protein CheA</fullName>
        <ecNumber evidence="2">2.7.13.3</ecNumber>
    </recommendedName>
</protein>
<dbReference type="GO" id="GO:0000155">
    <property type="term" value="F:phosphorelay sensor kinase activity"/>
    <property type="evidence" value="ECO:0007669"/>
    <property type="project" value="UniProtKB-ARBA"/>
</dbReference>